<dbReference type="InterPro" id="IPR015797">
    <property type="entry name" value="NUDIX_hydrolase-like_dom_sf"/>
</dbReference>
<evidence type="ECO:0000313" key="3">
    <source>
        <dbReference type="Proteomes" id="UP000235005"/>
    </source>
</evidence>
<accession>A0A2N5WX92</accession>
<name>A0A2N5WX92_9GAMM</name>
<dbReference type="RefSeq" id="WP_076001430.1">
    <property type="nucleotide sequence ID" value="NZ_PKUS01000045.1"/>
</dbReference>
<dbReference type="Pfam" id="PF00293">
    <property type="entry name" value="NUDIX"/>
    <property type="match status" value="1"/>
</dbReference>
<protein>
    <submittedName>
        <fullName evidence="2">NUDIX domain-containing protein</fullName>
    </submittedName>
</protein>
<dbReference type="PANTHER" id="PTHR43222:SF2">
    <property type="entry name" value="NUDIX HYDROLASE 23, CHLOROPLASTIC"/>
    <property type="match status" value="1"/>
</dbReference>
<dbReference type="CDD" id="cd04511">
    <property type="entry name" value="NUDIX_Hydrolase"/>
    <property type="match status" value="1"/>
</dbReference>
<organism evidence="2 3">
    <name type="scientific">Pseudohalioglobus lutimaris</name>
    <dbReference type="NCBI Taxonomy" id="1737061"/>
    <lineage>
        <taxon>Bacteria</taxon>
        <taxon>Pseudomonadati</taxon>
        <taxon>Pseudomonadota</taxon>
        <taxon>Gammaproteobacteria</taxon>
        <taxon>Cellvibrionales</taxon>
        <taxon>Halieaceae</taxon>
        <taxon>Pseudohalioglobus</taxon>
    </lineage>
</organism>
<dbReference type="Pfam" id="PF14803">
    <property type="entry name" value="Zn_ribbon_Nudix"/>
    <property type="match status" value="1"/>
</dbReference>
<keyword evidence="3" id="KW-1185">Reference proteome</keyword>
<dbReference type="InterPro" id="IPR000086">
    <property type="entry name" value="NUDIX_hydrolase_dom"/>
</dbReference>
<dbReference type="Proteomes" id="UP000235005">
    <property type="component" value="Unassembled WGS sequence"/>
</dbReference>
<proteinExistence type="predicted"/>
<gene>
    <name evidence="2" type="ORF">C0039_19700</name>
</gene>
<sequence length="185" mass="21493">MKFCTSCGNAVALKVPHGDDRERFVCTECEIVHYVNPRVIVGCLPMYGDRVLLCKRAIEPRLGYWTLPAGFMENGETTPQGAARETWEEARARVRGLELYRIFDVPYISQVYMFYRCEVENGQFGVGPESLETGLYQESQIPWDEIAFPVVRETLQEYFEDVKSGHYPVRVSSIEYRHRKHRDKD</sequence>
<dbReference type="PANTHER" id="PTHR43222">
    <property type="entry name" value="NUDIX HYDROLASE 23"/>
    <property type="match status" value="1"/>
</dbReference>
<dbReference type="OrthoDB" id="542521at2"/>
<comment type="caution">
    <text evidence="2">The sequence shown here is derived from an EMBL/GenBank/DDBJ whole genome shotgun (WGS) entry which is preliminary data.</text>
</comment>
<feature type="domain" description="Nudix hydrolase" evidence="1">
    <location>
        <begin position="36"/>
        <end position="175"/>
    </location>
</feature>
<dbReference type="Gene3D" id="2.20.70.10">
    <property type="match status" value="1"/>
</dbReference>
<dbReference type="GO" id="GO:0003824">
    <property type="term" value="F:catalytic activity"/>
    <property type="evidence" value="ECO:0007669"/>
    <property type="project" value="UniProtKB-ARBA"/>
</dbReference>
<dbReference type="Gene3D" id="3.90.79.10">
    <property type="entry name" value="Nucleoside Triphosphate Pyrophosphohydrolase"/>
    <property type="match status" value="1"/>
</dbReference>
<dbReference type="SUPFAM" id="SSF55811">
    <property type="entry name" value="Nudix"/>
    <property type="match status" value="1"/>
</dbReference>
<dbReference type="EMBL" id="PKUS01000045">
    <property type="protein sequence ID" value="PLW66847.1"/>
    <property type="molecule type" value="Genomic_DNA"/>
</dbReference>
<evidence type="ECO:0000259" key="1">
    <source>
        <dbReference type="PROSITE" id="PS51462"/>
    </source>
</evidence>
<reference evidence="2 3" key="1">
    <citation type="submission" date="2018-01" db="EMBL/GenBank/DDBJ databases">
        <title>The draft genome sequence of Halioglobus lutimaris HF004.</title>
        <authorList>
            <person name="Du Z.-J."/>
            <person name="Shi M.-J."/>
        </authorList>
    </citation>
    <scope>NUCLEOTIDE SEQUENCE [LARGE SCALE GENOMIC DNA]</scope>
    <source>
        <strain evidence="2 3">HF004</strain>
    </source>
</reference>
<dbReference type="AlphaFoldDB" id="A0A2N5WX92"/>
<dbReference type="InterPro" id="IPR029401">
    <property type="entry name" value="Nudix_N"/>
</dbReference>
<evidence type="ECO:0000313" key="2">
    <source>
        <dbReference type="EMBL" id="PLW66847.1"/>
    </source>
</evidence>
<dbReference type="PROSITE" id="PS51462">
    <property type="entry name" value="NUDIX"/>
    <property type="match status" value="1"/>
</dbReference>